<keyword evidence="2" id="KW-1185">Reference proteome</keyword>
<dbReference type="Proteomes" id="UP001163046">
    <property type="component" value="Unassembled WGS sequence"/>
</dbReference>
<dbReference type="PANTHER" id="PTHR33361:SF2">
    <property type="entry name" value="DUF885 DOMAIN-CONTAINING PROTEIN"/>
    <property type="match status" value="1"/>
</dbReference>
<dbReference type="EMBL" id="MU825400">
    <property type="protein sequence ID" value="KAJ7392818.1"/>
    <property type="molecule type" value="Genomic_DNA"/>
</dbReference>
<accession>A0A9X0DBM9</accession>
<sequence length="344" mass="39346">MERLKLQERRLLALAEHELKHFFGKPYENNYYTGAWMLGPSQRCKSEPIASLQRHVNVALYIFLTKGSKTLKVAKDAMDMLPKFQEGINQYKLNLQRGVASGMIRSVSECTAGVECMKRNYLDVFTRNTPEAVLSWPGVRSRIQDFVSRVPIRNLSAWIDTYGKNMSDSLYDGVAKFVGTPLVSLFEYLQNDHMIHCVPGNVSSGLGTRPVEHVYINGTRTSEKTNQTLDGSERIMKGKDAYAGILSYFTTTSYTPGKYKRLLDIRSFDDEAHDLGWKQLTSYYRQAVDIAKMITGQENESQAVFEFKSRLNSYSLFINKQPFPKNESDEVAFQKCRNKKCKKK</sequence>
<reference evidence="1" key="1">
    <citation type="submission" date="2023-01" db="EMBL/GenBank/DDBJ databases">
        <title>Genome assembly of the deep-sea coral Lophelia pertusa.</title>
        <authorList>
            <person name="Herrera S."/>
            <person name="Cordes E."/>
        </authorList>
    </citation>
    <scope>NUCLEOTIDE SEQUENCE</scope>
    <source>
        <strain evidence="1">USNM1676648</strain>
        <tissue evidence="1">Polyp</tissue>
    </source>
</reference>
<dbReference type="AlphaFoldDB" id="A0A9X0DBM9"/>
<organism evidence="1 2">
    <name type="scientific">Desmophyllum pertusum</name>
    <dbReference type="NCBI Taxonomy" id="174260"/>
    <lineage>
        <taxon>Eukaryota</taxon>
        <taxon>Metazoa</taxon>
        <taxon>Cnidaria</taxon>
        <taxon>Anthozoa</taxon>
        <taxon>Hexacorallia</taxon>
        <taxon>Scleractinia</taxon>
        <taxon>Caryophylliina</taxon>
        <taxon>Caryophylliidae</taxon>
        <taxon>Desmophyllum</taxon>
    </lineage>
</organism>
<name>A0A9X0DBM9_9CNID</name>
<evidence type="ECO:0000313" key="1">
    <source>
        <dbReference type="EMBL" id="KAJ7392818.1"/>
    </source>
</evidence>
<comment type="caution">
    <text evidence="1">The sequence shown here is derived from an EMBL/GenBank/DDBJ whole genome shotgun (WGS) entry which is preliminary data.</text>
</comment>
<gene>
    <name evidence="1" type="ORF">OS493_010478</name>
</gene>
<dbReference type="PANTHER" id="PTHR33361">
    <property type="entry name" value="GLR0591 PROTEIN"/>
    <property type="match status" value="1"/>
</dbReference>
<dbReference type="OrthoDB" id="5959877at2759"/>
<evidence type="ECO:0000313" key="2">
    <source>
        <dbReference type="Proteomes" id="UP001163046"/>
    </source>
</evidence>
<proteinExistence type="predicted"/>
<protein>
    <submittedName>
        <fullName evidence="1">Uncharacterized protein</fullName>
    </submittedName>
</protein>
<dbReference type="InterPro" id="IPR010281">
    <property type="entry name" value="DUF885"/>
</dbReference>